<dbReference type="OrthoDB" id="9796461at2"/>
<reference evidence="3 4" key="1">
    <citation type="submission" date="2017-01" db="EMBL/GenBank/DDBJ databases">
        <title>A new Hymenobacter.</title>
        <authorList>
            <person name="Liang Y."/>
            <person name="Feng F."/>
        </authorList>
    </citation>
    <scope>NUCLEOTIDE SEQUENCE [LARGE SCALE GENOMIC DNA]</scope>
    <source>
        <strain evidence="3">MIMBbqt21</strain>
    </source>
</reference>
<feature type="transmembrane region" description="Helical" evidence="1">
    <location>
        <begin position="45"/>
        <end position="62"/>
    </location>
</feature>
<gene>
    <name evidence="3" type="ORF">BXP70_13295</name>
</gene>
<protein>
    <recommendedName>
        <fullName evidence="2">Acyltransferase 3 domain-containing protein</fullName>
    </recommendedName>
</protein>
<dbReference type="GO" id="GO:0000271">
    <property type="term" value="P:polysaccharide biosynthetic process"/>
    <property type="evidence" value="ECO:0007669"/>
    <property type="project" value="TreeGrafter"/>
</dbReference>
<accession>A0A243WES5</accession>
<dbReference type="Proteomes" id="UP000194873">
    <property type="component" value="Unassembled WGS sequence"/>
</dbReference>
<feature type="transmembrane region" description="Helical" evidence="1">
    <location>
        <begin position="7"/>
        <end position="25"/>
    </location>
</feature>
<feature type="transmembrane region" description="Helical" evidence="1">
    <location>
        <begin position="204"/>
        <end position="222"/>
    </location>
</feature>
<sequence length="356" mass="41472">MDTNRRYFHTFDTLRFFSFLLVFIHHIPIPNTSYFSFFSKSGGEGVVFFFVLSGFLITYVLVHEKKHKGAISLKNFFARRVLRIWPLFYAALLFAFSTSYLLDVLHIEHSSEGYEPNWLMSIFFLENYKMIITNSFPNVAPLRVMWSLCVEEHFYIVWGVLVSLVSLKRIPFIIFASIVFANIARGLYIQAGLITADLFTDLDYFAFGAIPAYILVVRGDIMKEVEEIPLTPKYTIAFASVVLVFAIPNLSFTWLNFAAPLLYGTFFSATILFTLTQNNYLKIEKTWLSKLGVYTYGLYLFHTVIINLFLHIKIPNYKFSWVDILFLSLVSTILVSIISYHVFEKQFLKLKKYFYN</sequence>
<feature type="transmembrane region" description="Helical" evidence="1">
    <location>
        <begin position="234"/>
        <end position="255"/>
    </location>
</feature>
<dbReference type="PANTHER" id="PTHR23028">
    <property type="entry name" value="ACETYLTRANSFERASE"/>
    <property type="match status" value="1"/>
</dbReference>
<proteinExistence type="predicted"/>
<organism evidence="3 4">
    <name type="scientific">Hymenobacter crusticola</name>
    <dbReference type="NCBI Taxonomy" id="1770526"/>
    <lineage>
        <taxon>Bacteria</taxon>
        <taxon>Pseudomonadati</taxon>
        <taxon>Bacteroidota</taxon>
        <taxon>Cytophagia</taxon>
        <taxon>Cytophagales</taxon>
        <taxon>Hymenobacteraceae</taxon>
        <taxon>Hymenobacter</taxon>
    </lineage>
</organism>
<keyword evidence="1" id="KW-1133">Transmembrane helix</keyword>
<dbReference type="Pfam" id="PF01757">
    <property type="entry name" value="Acyl_transf_3"/>
    <property type="match status" value="1"/>
</dbReference>
<dbReference type="GO" id="GO:0016747">
    <property type="term" value="F:acyltransferase activity, transferring groups other than amino-acyl groups"/>
    <property type="evidence" value="ECO:0007669"/>
    <property type="project" value="InterPro"/>
</dbReference>
<keyword evidence="1" id="KW-0472">Membrane</keyword>
<keyword evidence="4" id="KW-1185">Reference proteome</keyword>
<keyword evidence="1" id="KW-0812">Transmembrane</keyword>
<evidence type="ECO:0000256" key="1">
    <source>
        <dbReference type="SAM" id="Phobius"/>
    </source>
</evidence>
<evidence type="ECO:0000313" key="4">
    <source>
        <dbReference type="Proteomes" id="UP000194873"/>
    </source>
</evidence>
<evidence type="ECO:0000313" key="3">
    <source>
        <dbReference type="EMBL" id="OUJ73386.1"/>
    </source>
</evidence>
<dbReference type="InterPro" id="IPR050879">
    <property type="entry name" value="Acyltransferase_3"/>
</dbReference>
<evidence type="ECO:0000259" key="2">
    <source>
        <dbReference type="Pfam" id="PF01757"/>
    </source>
</evidence>
<dbReference type="PANTHER" id="PTHR23028:SF53">
    <property type="entry name" value="ACYL_TRANSF_3 DOMAIN-CONTAINING PROTEIN"/>
    <property type="match status" value="1"/>
</dbReference>
<dbReference type="EMBL" id="MTSE01000006">
    <property type="protein sequence ID" value="OUJ73386.1"/>
    <property type="molecule type" value="Genomic_DNA"/>
</dbReference>
<feature type="domain" description="Acyltransferase 3" evidence="2">
    <location>
        <begin position="10"/>
        <end position="340"/>
    </location>
</feature>
<dbReference type="GO" id="GO:0016020">
    <property type="term" value="C:membrane"/>
    <property type="evidence" value="ECO:0007669"/>
    <property type="project" value="TreeGrafter"/>
</dbReference>
<feature type="transmembrane region" description="Helical" evidence="1">
    <location>
        <begin position="172"/>
        <end position="192"/>
    </location>
</feature>
<comment type="caution">
    <text evidence="3">The sequence shown here is derived from an EMBL/GenBank/DDBJ whole genome shotgun (WGS) entry which is preliminary data.</text>
</comment>
<feature type="transmembrane region" description="Helical" evidence="1">
    <location>
        <begin position="324"/>
        <end position="343"/>
    </location>
</feature>
<feature type="transmembrane region" description="Helical" evidence="1">
    <location>
        <begin position="293"/>
        <end position="312"/>
    </location>
</feature>
<dbReference type="InterPro" id="IPR002656">
    <property type="entry name" value="Acyl_transf_3_dom"/>
</dbReference>
<feature type="transmembrane region" description="Helical" evidence="1">
    <location>
        <begin position="261"/>
        <end position="281"/>
    </location>
</feature>
<feature type="transmembrane region" description="Helical" evidence="1">
    <location>
        <begin position="144"/>
        <end position="165"/>
    </location>
</feature>
<name>A0A243WES5_9BACT</name>
<feature type="transmembrane region" description="Helical" evidence="1">
    <location>
        <begin position="82"/>
        <end position="102"/>
    </location>
</feature>
<dbReference type="RefSeq" id="WP_086594575.1">
    <property type="nucleotide sequence ID" value="NZ_MTSE01000006.1"/>
</dbReference>
<dbReference type="AlphaFoldDB" id="A0A243WES5"/>